<comment type="caution">
    <text evidence="8">The sequence shown here is derived from an EMBL/GenBank/DDBJ whole genome shotgun (WGS) entry which is preliminary data.</text>
</comment>
<feature type="transmembrane region" description="Helical" evidence="7">
    <location>
        <begin position="186"/>
        <end position="207"/>
    </location>
</feature>
<sequence>MENCSDGKKTMVEEEPLLDKTNKKGGFRTLPFIIANEAFEKMATYGLMPNMILYLMKQYHMEMTTASNVLFVWSATTNFMPLVGAIIADSYLDRFYTIGIGSVICLMGMILLWLTTIIPQARPPPCDPSIDICSSATIFQFTFLCASLGLISIGAGGIRSSSLAFGANQLENGDFQRKQGVKESYFSWYYASYTFSILIALTCVVYIQDKMGWGVGFAVPAVLMLLSVISFYLASPFYIKFKSKTSLVTGLLQVVVASYRNRHLKLSDNAHTVYHYKSGSVLVLPSRKLRCGNYLYQIYYILLYIACIVKDPQKDLSADGRATNPWSLCSVDQVEELKSLLKVVPIWSTGMIMSVNISQNSFPVLQASSVDRHITSGFTIPAASFSTFTVISVIIWIALYDRVFLPLASRVMKRPVHISTQTRMGIGIFLSFLAMMVTAFVENIRRGLASKQGYLDYPQATVQMSAMWLVPQYCLTGFAEASNVIAQNEFYFSEFPRSMSSLASTLSGIGMCLANLVASLILNSVDTMSKAGGHESWISSNINKGHYDYYYLVLAGLSLANLIYLIVCSKAYGPLREERKMAEEEDEL</sequence>
<dbReference type="EMBL" id="JABTTQ020000002">
    <property type="protein sequence ID" value="KAK6161854.1"/>
    <property type="molecule type" value="Genomic_DNA"/>
</dbReference>
<dbReference type="PROSITE" id="PS01155">
    <property type="entry name" value="ENDONUCLEASE_III_2"/>
    <property type="match status" value="1"/>
</dbReference>
<keyword evidence="5 7" id="KW-0472">Membrane</keyword>
<reference evidence="8 9" key="1">
    <citation type="journal article" date="2021" name="Comput. Struct. Biotechnol. J.">
        <title>De novo genome assembly of the potent medicinal plant Rehmannia glutinosa using nanopore technology.</title>
        <authorList>
            <person name="Ma L."/>
            <person name="Dong C."/>
            <person name="Song C."/>
            <person name="Wang X."/>
            <person name="Zheng X."/>
            <person name="Niu Y."/>
            <person name="Chen S."/>
            <person name="Feng W."/>
        </authorList>
    </citation>
    <scope>NUCLEOTIDE SEQUENCE [LARGE SCALE GENOMIC DNA]</scope>
    <source>
        <strain evidence="8">DH-2019</strain>
    </source>
</reference>
<feature type="transmembrane region" description="Helical" evidence="7">
    <location>
        <begin position="502"/>
        <end position="522"/>
    </location>
</feature>
<proteinExistence type="inferred from homology"/>
<keyword evidence="4 7" id="KW-1133">Transmembrane helix</keyword>
<keyword evidence="3 7" id="KW-0812">Transmembrane</keyword>
<protein>
    <submittedName>
        <fullName evidence="8">Uncharacterized protein</fullName>
    </submittedName>
</protein>
<name>A0ABR0XRN8_REHGL</name>
<organism evidence="8 9">
    <name type="scientific">Rehmannia glutinosa</name>
    <name type="common">Chinese foxglove</name>
    <dbReference type="NCBI Taxonomy" id="99300"/>
    <lineage>
        <taxon>Eukaryota</taxon>
        <taxon>Viridiplantae</taxon>
        <taxon>Streptophyta</taxon>
        <taxon>Embryophyta</taxon>
        <taxon>Tracheophyta</taxon>
        <taxon>Spermatophyta</taxon>
        <taxon>Magnoliopsida</taxon>
        <taxon>eudicotyledons</taxon>
        <taxon>Gunneridae</taxon>
        <taxon>Pentapetalae</taxon>
        <taxon>asterids</taxon>
        <taxon>lamiids</taxon>
        <taxon>Lamiales</taxon>
        <taxon>Orobanchaceae</taxon>
        <taxon>Rehmannieae</taxon>
        <taxon>Rehmannia</taxon>
    </lineage>
</organism>
<feature type="transmembrane region" description="Helical" evidence="7">
    <location>
        <begin position="70"/>
        <end position="88"/>
    </location>
</feature>
<dbReference type="InterPro" id="IPR000109">
    <property type="entry name" value="POT_fam"/>
</dbReference>
<evidence type="ECO:0000256" key="4">
    <source>
        <dbReference type="ARBA" id="ARBA00022989"/>
    </source>
</evidence>
<dbReference type="InterPro" id="IPR004036">
    <property type="entry name" value="Endonuclease-III-like_CS2"/>
</dbReference>
<feature type="transmembrane region" description="Helical" evidence="7">
    <location>
        <begin position="420"/>
        <end position="441"/>
    </location>
</feature>
<dbReference type="CDD" id="cd17416">
    <property type="entry name" value="MFS_NPF1_2"/>
    <property type="match status" value="1"/>
</dbReference>
<dbReference type="Gene3D" id="1.20.1250.20">
    <property type="entry name" value="MFS general substrate transporter like domains"/>
    <property type="match status" value="1"/>
</dbReference>
<evidence type="ECO:0000256" key="7">
    <source>
        <dbReference type="SAM" id="Phobius"/>
    </source>
</evidence>
<feature type="transmembrane region" description="Helical" evidence="7">
    <location>
        <begin position="95"/>
        <end position="118"/>
    </location>
</feature>
<keyword evidence="9" id="KW-1185">Reference proteome</keyword>
<evidence type="ECO:0000256" key="5">
    <source>
        <dbReference type="ARBA" id="ARBA00023136"/>
    </source>
</evidence>
<evidence type="ECO:0000313" key="9">
    <source>
        <dbReference type="Proteomes" id="UP001318860"/>
    </source>
</evidence>
<comment type="similarity">
    <text evidence="6">Belongs to the major facilitator superfamily. Phosphate:H(+) symporter (TC 2.A.1.9) family.</text>
</comment>
<feature type="transmembrane region" description="Helical" evidence="7">
    <location>
        <begin position="549"/>
        <end position="572"/>
    </location>
</feature>
<feature type="transmembrane region" description="Helical" evidence="7">
    <location>
        <begin position="378"/>
        <end position="400"/>
    </location>
</feature>
<evidence type="ECO:0000256" key="2">
    <source>
        <dbReference type="ARBA" id="ARBA00005982"/>
    </source>
</evidence>
<feature type="transmembrane region" description="Helical" evidence="7">
    <location>
        <begin position="213"/>
        <end position="234"/>
    </location>
</feature>
<comment type="similarity">
    <text evidence="2">Belongs to the major facilitator superfamily. Proton-dependent oligopeptide transporter (POT/PTR) (TC 2.A.17) family.</text>
</comment>
<dbReference type="SUPFAM" id="SSF103473">
    <property type="entry name" value="MFS general substrate transporter"/>
    <property type="match status" value="1"/>
</dbReference>
<gene>
    <name evidence="8" type="ORF">DH2020_001695</name>
</gene>
<evidence type="ECO:0000256" key="1">
    <source>
        <dbReference type="ARBA" id="ARBA00004141"/>
    </source>
</evidence>
<evidence type="ECO:0000256" key="3">
    <source>
        <dbReference type="ARBA" id="ARBA00022692"/>
    </source>
</evidence>
<dbReference type="PANTHER" id="PTHR11654">
    <property type="entry name" value="OLIGOPEPTIDE TRANSPORTER-RELATED"/>
    <property type="match status" value="1"/>
</dbReference>
<dbReference type="Pfam" id="PF00854">
    <property type="entry name" value="PTR2"/>
    <property type="match status" value="1"/>
</dbReference>
<dbReference type="Proteomes" id="UP001318860">
    <property type="component" value="Unassembled WGS sequence"/>
</dbReference>
<evidence type="ECO:0000256" key="6">
    <source>
        <dbReference type="ARBA" id="ARBA00044504"/>
    </source>
</evidence>
<evidence type="ECO:0000313" key="8">
    <source>
        <dbReference type="EMBL" id="KAK6161854.1"/>
    </source>
</evidence>
<dbReference type="InterPro" id="IPR036259">
    <property type="entry name" value="MFS_trans_sf"/>
</dbReference>
<accession>A0ABR0XRN8</accession>
<feature type="transmembrane region" description="Helical" evidence="7">
    <location>
        <begin position="138"/>
        <end position="158"/>
    </location>
</feature>
<comment type="subcellular location">
    <subcellularLocation>
        <location evidence="1">Membrane</location>
        <topology evidence="1">Multi-pass membrane protein</topology>
    </subcellularLocation>
</comment>